<evidence type="ECO:0000313" key="7">
    <source>
        <dbReference type="Proteomes" id="UP000749559"/>
    </source>
</evidence>
<dbReference type="PANTHER" id="PTHR23112:SF0">
    <property type="entry name" value="TRANSMEMBRANE PROTEIN 116"/>
    <property type="match status" value="1"/>
</dbReference>
<gene>
    <name evidence="6" type="ORF">OFUS_LOCUS15850</name>
</gene>
<comment type="caution">
    <text evidence="6">The sequence shown here is derived from an EMBL/GenBank/DDBJ whole genome shotgun (WGS) entry which is preliminary data.</text>
</comment>
<dbReference type="AlphaFoldDB" id="A0A8S4PGW3"/>
<evidence type="ECO:0000256" key="3">
    <source>
        <dbReference type="ARBA" id="ARBA00022989"/>
    </source>
</evidence>
<keyword evidence="3 5" id="KW-1133">Transmembrane helix</keyword>
<evidence type="ECO:0000256" key="2">
    <source>
        <dbReference type="ARBA" id="ARBA00022692"/>
    </source>
</evidence>
<feature type="transmembrane region" description="Helical" evidence="5">
    <location>
        <begin position="161"/>
        <end position="181"/>
    </location>
</feature>
<dbReference type="GO" id="GO:0004930">
    <property type="term" value="F:G protein-coupled receptor activity"/>
    <property type="evidence" value="ECO:0007669"/>
    <property type="project" value="TreeGrafter"/>
</dbReference>
<dbReference type="EMBL" id="CAIIXF020000008">
    <property type="protein sequence ID" value="CAH1790674.1"/>
    <property type="molecule type" value="Genomic_DNA"/>
</dbReference>
<evidence type="ECO:0000256" key="4">
    <source>
        <dbReference type="ARBA" id="ARBA00023136"/>
    </source>
</evidence>
<dbReference type="Proteomes" id="UP000749559">
    <property type="component" value="Unassembled WGS sequence"/>
</dbReference>
<proteinExistence type="predicted"/>
<protein>
    <recommendedName>
        <fullName evidence="8">G-protein coupled receptors family 2 profile 2 domain-containing protein</fullName>
    </recommendedName>
</protein>
<dbReference type="Gene3D" id="1.20.1070.10">
    <property type="entry name" value="Rhodopsin 7-helix transmembrane proteins"/>
    <property type="match status" value="1"/>
</dbReference>
<feature type="transmembrane region" description="Helical" evidence="5">
    <location>
        <begin position="286"/>
        <end position="306"/>
    </location>
</feature>
<dbReference type="PANTHER" id="PTHR23112">
    <property type="entry name" value="G PROTEIN-COUPLED RECEPTOR 157-RELATED"/>
    <property type="match status" value="1"/>
</dbReference>
<dbReference type="GO" id="GO:0005886">
    <property type="term" value="C:plasma membrane"/>
    <property type="evidence" value="ECO:0007669"/>
    <property type="project" value="TreeGrafter"/>
</dbReference>
<keyword evidence="7" id="KW-1185">Reference proteome</keyword>
<evidence type="ECO:0000256" key="5">
    <source>
        <dbReference type="SAM" id="Phobius"/>
    </source>
</evidence>
<feature type="transmembrane region" description="Helical" evidence="5">
    <location>
        <begin position="85"/>
        <end position="110"/>
    </location>
</feature>
<evidence type="ECO:0008006" key="8">
    <source>
        <dbReference type="Google" id="ProtNLM"/>
    </source>
</evidence>
<feature type="transmembrane region" description="Helical" evidence="5">
    <location>
        <begin position="201"/>
        <end position="230"/>
    </location>
</feature>
<accession>A0A8S4PGW3</accession>
<keyword evidence="4 5" id="KW-0472">Membrane</keyword>
<feature type="transmembrane region" description="Helical" evidence="5">
    <location>
        <begin position="130"/>
        <end position="149"/>
    </location>
</feature>
<organism evidence="6 7">
    <name type="scientific">Owenia fusiformis</name>
    <name type="common">Polychaete worm</name>
    <dbReference type="NCBI Taxonomy" id="6347"/>
    <lineage>
        <taxon>Eukaryota</taxon>
        <taxon>Metazoa</taxon>
        <taxon>Spiralia</taxon>
        <taxon>Lophotrochozoa</taxon>
        <taxon>Annelida</taxon>
        <taxon>Polychaeta</taxon>
        <taxon>Sedentaria</taxon>
        <taxon>Canalipalpata</taxon>
        <taxon>Sabellida</taxon>
        <taxon>Oweniida</taxon>
        <taxon>Oweniidae</taxon>
        <taxon>Owenia</taxon>
    </lineage>
</organism>
<dbReference type="GO" id="GO:0007189">
    <property type="term" value="P:adenylate cyclase-activating G protein-coupled receptor signaling pathway"/>
    <property type="evidence" value="ECO:0007669"/>
    <property type="project" value="TreeGrafter"/>
</dbReference>
<dbReference type="OrthoDB" id="6115658at2759"/>
<dbReference type="SUPFAM" id="SSF81321">
    <property type="entry name" value="Family A G protein-coupled receptor-like"/>
    <property type="match status" value="1"/>
</dbReference>
<feature type="transmembrane region" description="Helical" evidence="5">
    <location>
        <begin position="257"/>
        <end position="280"/>
    </location>
</feature>
<feature type="transmembrane region" description="Helical" evidence="5">
    <location>
        <begin position="38"/>
        <end position="65"/>
    </location>
</feature>
<reference evidence="6" key="1">
    <citation type="submission" date="2022-03" db="EMBL/GenBank/DDBJ databases">
        <authorList>
            <person name="Martin C."/>
        </authorList>
    </citation>
    <scope>NUCLEOTIDE SEQUENCE</scope>
</reference>
<comment type="subcellular location">
    <subcellularLocation>
        <location evidence="1">Membrane</location>
        <topology evidence="1">Multi-pass membrane protein</topology>
    </subcellularLocation>
</comment>
<evidence type="ECO:0000313" key="6">
    <source>
        <dbReference type="EMBL" id="CAH1790674.1"/>
    </source>
</evidence>
<evidence type="ECO:0000256" key="1">
    <source>
        <dbReference type="ARBA" id="ARBA00004141"/>
    </source>
</evidence>
<name>A0A8S4PGW3_OWEFU</name>
<sequence>MSKTALPDFENSTIFNSTSTTVRDDGRVFLPVFGQSGVWFWIIHIGGASSLFISICFSFGLVVYLGVMGKRRSRSFWTWKLPERLVIYLALCDLLWSISHSIDHYIMITLYDHVPDLPCAILGFLLNELIFMQAIVVIFTAISAFVLVVKNKKLQLGRYDWRLLTSSIGIPAGIGFVFVHFDLLGPSGAWCLIDGRNPLYGLVMSVMSVAMIFTFLFNLGCYAAVVFTVWRITKNIANFNNKEATAKKNCIETAKTLVIFVIAYAGQWWAYTFYSFWAFVELPPEWCTLLTVVFSNMGGVFNFFAYSRFRKSLIEGDCTSSKSGTDSPGPVTATSTGDCTVTITT</sequence>
<keyword evidence="2 5" id="KW-0812">Transmembrane</keyword>